<dbReference type="EMBL" id="CP009811">
    <property type="protein sequence ID" value="ATZ51364.1"/>
    <property type="molecule type" value="Genomic_DNA"/>
</dbReference>
<dbReference type="Proteomes" id="UP000001798">
    <property type="component" value="Chromosome 7"/>
</dbReference>
<dbReference type="SUPFAM" id="SSF51735">
    <property type="entry name" value="NAD(P)-binding Rossmann-fold domains"/>
    <property type="match status" value="1"/>
</dbReference>
<reference evidence="1 2" key="2">
    <citation type="journal article" date="2012" name="Eukaryot. Cell">
        <title>Genome update of Botrytis cinerea strains B05.10 and T4.</title>
        <authorList>
            <person name="Staats M."/>
            <person name="van Kan J.A."/>
        </authorList>
    </citation>
    <scope>NUCLEOTIDE SEQUENCE [LARGE SCALE GENOMIC DNA]</scope>
    <source>
        <strain evidence="1 2">B05.10</strain>
    </source>
</reference>
<dbReference type="OrthoDB" id="2130169at2759"/>
<keyword evidence="2" id="KW-1185">Reference proteome</keyword>
<dbReference type="RefSeq" id="XP_001555970.1">
    <property type="nucleotide sequence ID" value="XM_001555920.2"/>
</dbReference>
<dbReference type="GO" id="GO:0004029">
    <property type="term" value="F:aldehyde dehydrogenase (NAD+) activity"/>
    <property type="evidence" value="ECO:0007669"/>
    <property type="project" value="TreeGrafter"/>
</dbReference>
<dbReference type="KEGG" id="bfu:BCIN_07g00090"/>
<evidence type="ECO:0008006" key="3">
    <source>
        <dbReference type="Google" id="ProtNLM"/>
    </source>
</evidence>
<reference evidence="1 2" key="1">
    <citation type="journal article" date="2011" name="PLoS Genet.">
        <title>Genomic analysis of the necrotrophic fungal pathogens Sclerotinia sclerotiorum and Botrytis cinerea.</title>
        <authorList>
            <person name="Amselem J."/>
            <person name="Cuomo C.A."/>
            <person name="van Kan J.A."/>
            <person name="Viaud M."/>
            <person name="Benito E.P."/>
            <person name="Couloux A."/>
            <person name="Coutinho P.M."/>
            <person name="de Vries R.P."/>
            <person name="Dyer P.S."/>
            <person name="Fillinger S."/>
            <person name="Fournier E."/>
            <person name="Gout L."/>
            <person name="Hahn M."/>
            <person name="Kohn L."/>
            <person name="Lapalu N."/>
            <person name="Plummer K.M."/>
            <person name="Pradier J.M."/>
            <person name="Quevillon E."/>
            <person name="Sharon A."/>
            <person name="Simon A."/>
            <person name="ten Have A."/>
            <person name="Tudzynski B."/>
            <person name="Tudzynski P."/>
            <person name="Wincker P."/>
            <person name="Andrew M."/>
            <person name="Anthouard V."/>
            <person name="Beever R.E."/>
            <person name="Beffa R."/>
            <person name="Benoit I."/>
            <person name="Bouzid O."/>
            <person name="Brault B."/>
            <person name="Chen Z."/>
            <person name="Choquer M."/>
            <person name="Collemare J."/>
            <person name="Cotton P."/>
            <person name="Danchin E.G."/>
            <person name="Da Silva C."/>
            <person name="Gautier A."/>
            <person name="Giraud C."/>
            <person name="Giraud T."/>
            <person name="Gonzalez C."/>
            <person name="Grossetete S."/>
            <person name="Guldener U."/>
            <person name="Henrissat B."/>
            <person name="Howlett B.J."/>
            <person name="Kodira C."/>
            <person name="Kretschmer M."/>
            <person name="Lappartient A."/>
            <person name="Leroch M."/>
            <person name="Levis C."/>
            <person name="Mauceli E."/>
            <person name="Neuveglise C."/>
            <person name="Oeser B."/>
            <person name="Pearson M."/>
            <person name="Poulain J."/>
            <person name="Poussereau N."/>
            <person name="Quesneville H."/>
            <person name="Rascle C."/>
            <person name="Schumacher J."/>
            <person name="Segurens B."/>
            <person name="Sexton A."/>
            <person name="Silva E."/>
            <person name="Sirven C."/>
            <person name="Soanes D.M."/>
            <person name="Talbot N.J."/>
            <person name="Templeton M."/>
            <person name="Yandava C."/>
            <person name="Yarden O."/>
            <person name="Zeng Q."/>
            <person name="Rollins J.A."/>
            <person name="Lebrun M.H."/>
            <person name="Dickman M."/>
        </authorList>
    </citation>
    <scope>NUCLEOTIDE SEQUENCE [LARGE SCALE GENOMIC DNA]</scope>
    <source>
        <strain evidence="1 2">B05.10</strain>
    </source>
</reference>
<dbReference type="InterPro" id="IPR051783">
    <property type="entry name" value="NAD(P)-dependent_oxidoreduct"/>
</dbReference>
<dbReference type="GO" id="GO:0005737">
    <property type="term" value="C:cytoplasm"/>
    <property type="evidence" value="ECO:0007669"/>
    <property type="project" value="TreeGrafter"/>
</dbReference>
<protein>
    <recommendedName>
        <fullName evidence="3">NAD-dependent epimerase/dehydratase domain-containing protein</fullName>
    </recommendedName>
</protein>
<gene>
    <name evidence="1" type="ORF">BCIN_07g00090</name>
</gene>
<proteinExistence type="predicted"/>
<evidence type="ECO:0000313" key="2">
    <source>
        <dbReference type="Proteomes" id="UP000001798"/>
    </source>
</evidence>
<dbReference type="PANTHER" id="PTHR48079">
    <property type="entry name" value="PROTEIN YEEZ"/>
    <property type="match status" value="1"/>
</dbReference>
<sequence>MSLQNQVFLIGPGYIGGEILDLLLQEGCYEITVLVRRQAAAEELAKLGVRTVIGSLSDSDIIARQASLSDITIHTATADDLVSVEAVIEGITQHVQSGRAAIYIHTSGASLLGDDSKGSFPTEVFYEDDRPEQIDAVSDEAPHRKIDLAIVNANKILGPKARLAIMIPPLIYGINSREKRLSIQLPTLARFAIKHGYAGHIGKGLSKWSQIHVRDLARGYMSLLHTLETSDLDIENPYYFCNNGEDLSWGECASEIGKILYEEGKIKSPETKIIPLDSYNDLFGPYSSAVIGSNSLNRANRLRKLGWEAREQKTLLSLRDELMMILQEEKPFSGYSAPVASGSNRD</sequence>
<organism evidence="1 2">
    <name type="scientific">Botryotinia fuckeliana (strain B05.10)</name>
    <name type="common">Noble rot fungus</name>
    <name type="synonym">Botrytis cinerea</name>
    <dbReference type="NCBI Taxonomy" id="332648"/>
    <lineage>
        <taxon>Eukaryota</taxon>
        <taxon>Fungi</taxon>
        <taxon>Dikarya</taxon>
        <taxon>Ascomycota</taxon>
        <taxon>Pezizomycotina</taxon>
        <taxon>Leotiomycetes</taxon>
        <taxon>Helotiales</taxon>
        <taxon>Sclerotiniaceae</taxon>
        <taxon>Botrytis</taxon>
    </lineage>
</organism>
<dbReference type="InterPro" id="IPR036291">
    <property type="entry name" value="NAD(P)-bd_dom_sf"/>
</dbReference>
<dbReference type="OMA" id="EWGYEMA"/>
<accession>A0A384JLX5</accession>
<dbReference type="VEuPathDB" id="FungiDB:Bcin07g00090"/>
<name>A0A384JLX5_BOTFB</name>
<dbReference type="Gene3D" id="3.40.50.720">
    <property type="entry name" value="NAD(P)-binding Rossmann-like Domain"/>
    <property type="match status" value="1"/>
</dbReference>
<evidence type="ECO:0000313" key="1">
    <source>
        <dbReference type="EMBL" id="ATZ51364.1"/>
    </source>
</evidence>
<dbReference type="AlphaFoldDB" id="A0A384JLX5"/>
<dbReference type="PANTHER" id="PTHR48079:SF6">
    <property type="entry name" value="NAD(P)-BINDING DOMAIN-CONTAINING PROTEIN-RELATED"/>
    <property type="match status" value="1"/>
</dbReference>
<dbReference type="GeneID" id="5436533"/>
<reference evidence="1 2" key="3">
    <citation type="journal article" date="2017" name="Mol. Plant Pathol.">
        <title>A gapless genome sequence of the fungus Botrytis cinerea.</title>
        <authorList>
            <person name="Van Kan J.A."/>
            <person name="Stassen J.H."/>
            <person name="Mosbach A."/>
            <person name="Van Der Lee T.A."/>
            <person name="Faino L."/>
            <person name="Farmer A.D."/>
            <person name="Papasotiriou D.G."/>
            <person name="Zhou S."/>
            <person name="Seidl M.F."/>
            <person name="Cottam E."/>
            <person name="Edel D."/>
            <person name="Hahn M."/>
            <person name="Schwartz D.C."/>
            <person name="Dietrich R.A."/>
            <person name="Widdison S."/>
            <person name="Scalliet G."/>
        </authorList>
    </citation>
    <scope>NUCLEOTIDE SEQUENCE [LARGE SCALE GENOMIC DNA]</scope>
    <source>
        <strain evidence="1 2">B05.10</strain>
    </source>
</reference>